<dbReference type="SMART" id="SM00487">
    <property type="entry name" value="DEXDc"/>
    <property type="match status" value="1"/>
</dbReference>
<dbReference type="PANTHER" id="PTHR45629">
    <property type="entry name" value="SNF2/RAD54 FAMILY MEMBER"/>
    <property type="match status" value="1"/>
</dbReference>
<dbReference type="FunFam" id="3.40.50.300:FF:000533">
    <property type="entry name" value="Helicase, Snf2 family"/>
    <property type="match status" value="1"/>
</dbReference>
<dbReference type="Proteomes" id="UP000093199">
    <property type="component" value="Unassembled WGS sequence"/>
</dbReference>
<evidence type="ECO:0000259" key="2">
    <source>
        <dbReference type="PROSITE" id="PS51192"/>
    </source>
</evidence>
<name>A0A1C0Y808_9BACL</name>
<dbReference type="Gene3D" id="3.40.50.300">
    <property type="entry name" value="P-loop containing nucleotide triphosphate hydrolases"/>
    <property type="match status" value="1"/>
</dbReference>
<keyword evidence="4" id="KW-0067">ATP-binding</keyword>
<evidence type="ECO:0000259" key="3">
    <source>
        <dbReference type="PROSITE" id="PS51194"/>
    </source>
</evidence>
<dbReference type="GO" id="GO:0016787">
    <property type="term" value="F:hydrolase activity"/>
    <property type="evidence" value="ECO:0007669"/>
    <property type="project" value="UniProtKB-KW"/>
</dbReference>
<dbReference type="SUPFAM" id="SSF52540">
    <property type="entry name" value="P-loop containing nucleoside triphosphate hydrolases"/>
    <property type="match status" value="2"/>
</dbReference>
<keyword evidence="4" id="KW-0547">Nucleotide-binding</keyword>
<dbReference type="RefSeq" id="WP_066546900.1">
    <property type="nucleotide sequence ID" value="NZ_MASJ01000038.1"/>
</dbReference>
<dbReference type="AlphaFoldDB" id="A0A1C0Y808"/>
<dbReference type="InterPro" id="IPR050496">
    <property type="entry name" value="SNF2_RAD54_helicase_repair"/>
</dbReference>
<dbReference type="InterPro" id="IPR049730">
    <property type="entry name" value="SNF2/RAD54-like_C"/>
</dbReference>
<protein>
    <submittedName>
        <fullName evidence="4">Helicase</fullName>
    </submittedName>
</protein>
<dbReference type="STRING" id="33978.A6M13_04540"/>
<feature type="domain" description="Helicase C-terminal" evidence="3">
    <location>
        <begin position="743"/>
        <end position="897"/>
    </location>
</feature>
<dbReference type="SMART" id="SM00490">
    <property type="entry name" value="HELICc"/>
    <property type="match status" value="1"/>
</dbReference>
<organism evidence="4 5">
    <name type="scientific">Caryophanon tenue</name>
    <dbReference type="NCBI Taxonomy" id="33978"/>
    <lineage>
        <taxon>Bacteria</taxon>
        <taxon>Bacillati</taxon>
        <taxon>Bacillota</taxon>
        <taxon>Bacilli</taxon>
        <taxon>Bacillales</taxon>
        <taxon>Caryophanaceae</taxon>
        <taxon>Caryophanon</taxon>
    </lineage>
</organism>
<dbReference type="InterPro" id="IPR038718">
    <property type="entry name" value="SNF2-like_sf"/>
</dbReference>
<keyword evidence="1" id="KW-0378">Hydrolase</keyword>
<comment type="caution">
    <text evidence="4">The sequence shown here is derived from an EMBL/GenBank/DDBJ whole genome shotgun (WGS) entry which is preliminary data.</text>
</comment>
<evidence type="ECO:0000256" key="1">
    <source>
        <dbReference type="ARBA" id="ARBA00022801"/>
    </source>
</evidence>
<evidence type="ECO:0000313" key="5">
    <source>
        <dbReference type="Proteomes" id="UP000093199"/>
    </source>
</evidence>
<keyword evidence="5" id="KW-1185">Reference proteome</keyword>
<sequence length="909" mass="104765">MTTPSIFTRQLDWKMEQHGAFFHITAMQNGQLLSPDYWLPLVFFKHEASFYGSLYKLNDTTARLSVASILDSLHPDFQHPYIACRGLDDSSKQLLQSLQQAVDYWRTPDVWQYIDEQGIWHFPSALTCASYLEMAIYDELERHELSVSELPQLVPLFKEGGWPLQSAQTADEATLAIRLSEPTDEEHHWLLEAVVNGKRNGTYWQPSLKKRALPIAQTLPAKWLEFAPALEERHKQALSLLSVLDDDASQHFLATPISDAQLRQFLQQDVPKLQAFGFHVVLPAWLKDLKKTKLRMNVSTATTSMKRTTSLDDVLNFNWQLSVDGNELSAEQFRRLVNEKREYIRIGTDWFQIDQAWLAQMTELMAKTTDEQWTVRDLLFRELPEEFMMLEEEDDDDRDDPLIQLSMQQSLQQYVEQLQRKEGLPSLPQPAALQADLRFYQQQGLEWLTFMRQEKFGACLADDMGLGKTIQLIAYLLQLFDEQPTASAALIICPTSVLGNWQREIARFAPSLRVYTHYGAQREKEHIEDTLQREKPHVVLSTYGTVTQDHDALAQYTFSNITLDEAQNIKNMHTQQSRAIRSLNGLHHIALTGTPVENRLSELWAIFDFIYKGYFGSFSTFTSKFIVPIERDDSERHKEMLRLKISPFLLRRTKRDPKLLLNLPEKQEQNEYCPLSSEQAVLYESYIQNMMSDLENLPPFERKGRILKMLAKLKQLCNHPALYLKEPLEDVTNLMSRSEKLKRIVTLAAQIVENGEQCLIFTQYIGMGELLQHCFKELYQLDIPFLTGATTKGQRDNLVEQFQAGAFPIFILSLKAGGTGLNLTAASHVLHADRWWNPAVENQATDRAYRIGQTQFVQVHKFVTTGTIEEKIDVMLTKKQALSEDIIQSSKWITELDDAELKTLLTYDA</sequence>
<dbReference type="OrthoDB" id="9760715at2"/>
<dbReference type="CDD" id="cd18793">
    <property type="entry name" value="SF2_C_SNF"/>
    <property type="match status" value="1"/>
</dbReference>
<evidence type="ECO:0000313" key="4">
    <source>
        <dbReference type="EMBL" id="OCS83297.1"/>
    </source>
</evidence>
<dbReference type="EMBL" id="MASJ01000038">
    <property type="protein sequence ID" value="OCS83297.1"/>
    <property type="molecule type" value="Genomic_DNA"/>
</dbReference>
<dbReference type="GO" id="GO:0015616">
    <property type="term" value="F:DNA translocase activity"/>
    <property type="evidence" value="ECO:0007669"/>
    <property type="project" value="TreeGrafter"/>
</dbReference>
<dbReference type="Pfam" id="PF00271">
    <property type="entry name" value="Helicase_C"/>
    <property type="match status" value="1"/>
</dbReference>
<dbReference type="InterPro" id="IPR000330">
    <property type="entry name" value="SNF2_N"/>
</dbReference>
<dbReference type="GO" id="GO:0005524">
    <property type="term" value="F:ATP binding"/>
    <property type="evidence" value="ECO:0007669"/>
    <property type="project" value="InterPro"/>
</dbReference>
<dbReference type="Pfam" id="PF00176">
    <property type="entry name" value="SNF2-rel_dom"/>
    <property type="match status" value="1"/>
</dbReference>
<accession>A0A1C0Y808</accession>
<dbReference type="PANTHER" id="PTHR45629:SF7">
    <property type="entry name" value="DNA EXCISION REPAIR PROTEIN ERCC-6-RELATED"/>
    <property type="match status" value="1"/>
</dbReference>
<dbReference type="InterPro" id="IPR022138">
    <property type="entry name" value="DUF3670"/>
</dbReference>
<gene>
    <name evidence="4" type="ORF">A6M13_04540</name>
</gene>
<dbReference type="CDD" id="cd18012">
    <property type="entry name" value="DEXQc_arch_SWI2_SNF2"/>
    <property type="match status" value="1"/>
</dbReference>
<dbReference type="InterPro" id="IPR027417">
    <property type="entry name" value="P-loop_NTPase"/>
</dbReference>
<dbReference type="Pfam" id="PF12419">
    <property type="entry name" value="DUF3670"/>
    <property type="match status" value="1"/>
</dbReference>
<keyword evidence="4" id="KW-0347">Helicase</keyword>
<dbReference type="GO" id="GO:0004386">
    <property type="term" value="F:helicase activity"/>
    <property type="evidence" value="ECO:0007669"/>
    <property type="project" value="UniProtKB-KW"/>
</dbReference>
<dbReference type="InterPro" id="IPR001650">
    <property type="entry name" value="Helicase_C-like"/>
</dbReference>
<dbReference type="Gene3D" id="3.40.50.10810">
    <property type="entry name" value="Tandem AAA-ATPase domain"/>
    <property type="match status" value="1"/>
</dbReference>
<dbReference type="PROSITE" id="PS51194">
    <property type="entry name" value="HELICASE_CTER"/>
    <property type="match status" value="1"/>
</dbReference>
<reference evidence="4 5" key="1">
    <citation type="submission" date="2016-07" db="EMBL/GenBank/DDBJ databases">
        <title>Caryophanon tenue genome sequencing.</title>
        <authorList>
            <person name="Verma A."/>
            <person name="Pal Y."/>
            <person name="Krishnamurthi S."/>
        </authorList>
    </citation>
    <scope>NUCLEOTIDE SEQUENCE [LARGE SCALE GENOMIC DNA]</scope>
    <source>
        <strain evidence="4 5">DSM 14152</strain>
    </source>
</reference>
<proteinExistence type="predicted"/>
<feature type="domain" description="Helicase ATP-binding" evidence="2">
    <location>
        <begin position="449"/>
        <end position="613"/>
    </location>
</feature>
<dbReference type="PROSITE" id="PS51192">
    <property type="entry name" value="HELICASE_ATP_BIND_1"/>
    <property type="match status" value="1"/>
</dbReference>
<dbReference type="InterPro" id="IPR014001">
    <property type="entry name" value="Helicase_ATP-bd"/>
</dbReference>